<feature type="region of interest" description="Disordered" evidence="1">
    <location>
        <begin position="1"/>
        <end position="85"/>
    </location>
</feature>
<comment type="caution">
    <text evidence="2">The sequence shown here is derived from an EMBL/GenBank/DDBJ whole genome shotgun (WGS) entry which is preliminary data.</text>
</comment>
<accession>A0ABQ7GNT4</accession>
<evidence type="ECO:0008006" key="4">
    <source>
        <dbReference type="Google" id="ProtNLM"/>
    </source>
</evidence>
<organism evidence="2 3">
    <name type="scientific">Dunaliella salina</name>
    <name type="common">Green alga</name>
    <name type="synonym">Protococcus salinus</name>
    <dbReference type="NCBI Taxonomy" id="3046"/>
    <lineage>
        <taxon>Eukaryota</taxon>
        <taxon>Viridiplantae</taxon>
        <taxon>Chlorophyta</taxon>
        <taxon>core chlorophytes</taxon>
        <taxon>Chlorophyceae</taxon>
        <taxon>CS clade</taxon>
        <taxon>Chlamydomonadales</taxon>
        <taxon>Dunaliellaceae</taxon>
        <taxon>Dunaliella</taxon>
    </lineage>
</organism>
<proteinExistence type="predicted"/>
<keyword evidence="3" id="KW-1185">Reference proteome</keyword>
<feature type="region of interest" description="Disordered" evidence="1">
    <location>
        <begin position="151"/>
        <end position="188"/>
    </location>
</feature>
<gene>
    <name evidence="2" type="ORF">DUNSADRAFT_6215</name>
</gene>
<sequence>MRAQYERRPTSRAASWHAKVFGMQDPYKPETAMKGRQRSSPSPEGSTSARGSPPEQGEGTAASPESALGRSPSPITPVTLQDNSRFWRPVGVRTSAADPLLPSACATQHQSTSSRRVPLPAATFLATAPPLPTNLRVDCGDGAAREHLLKGQSPTHTRPLPHASSFPVPGTPESTKLRQSRGSTGSPYLHQAHHQAADASLAGATGGPEIPGYRRQSGVYFPVNQAADELVRCSLGLGPDLQKAAEVPHSTEVLDALEKTHHLRAMSPLKSSAPFLSSSHPCYHCHIRPPLPSEQAVPRRFVPWKGR</sequence>
<name>A0ABQ7GNT4_DUNSA</name>
<feature type="compositionally biased region" description="Polar residues" evidence="1">
    <location>
        <begin position="38"/>
        <end position="50"/>
    </location>
</feature>
<dbReference type="EMBL" id="MU069668">
    <property type="protein sequence ID" value="KAF5836263.1"/>
    <property type="molecule type" value="Genomic_DNA"/>
</dbReference>
<evidence type="ECO:0000256" key="1">
    <source>
        <dbReference type="SAM" id="MobiDB-lite"/>
    </source>
</evidence>
<dbReference type="Proteomes" id="UP000815325">
    <property type="component" value="Unassembled WGS sequence"/>
</dbReference>
<evidence type="ECO:0000313" key="3">
    <source>
        <dbReference type="Proteomes" id="UP000815325"/>
    </source>
</evidence>
<evidence type="ECO:0000313" key="2">
    <source>
        <dbReference type="EMBL" id="KAF5836263.1"/>
    </source>
</evidence>
<protein>
    <recommendedName>
        <fullName evidence="4">Encoded protein</fullName>
    </recommendedName>
</protein>
<reference evidence="2" key="1">
    <citation type="submission" date="2017-08" db="EMBL/GenBank/DDBJ databases">
        <authorList>
            <person name="Polle J.E."/>
            <person name="Barry K."/>
            <person name="Cushman J."/>
            <person name="Schmutz J."/>
            <person name="Tran D."/>
            <person name="Hathwaick L.T."/>
            <person name="Yim W.C."/>
            <person name="Jenkins J."/>
            <person name="Mckie-Krisberg Z.M."/>
            <person name="Prochnik S."/>
            <person name="Lindquist E."/>
            <person name="Dockter R.B."/>
            <person name="Adam C."/>
            <person name="Molina H."/>
            <person name="Bunkerborg J."/>
            <person name="Jin E."/>
            <person name="Buchheim M."/>
            <person name="Magnuson J."/>
        </authorList>
    </citation>
    <scope>NUCLEOTIDE SEQUENCE</scope>
    <source>
        <strain evidence="2">CCAP 19/18</strain>
    </source>
</reference>